<evidence type="ECO:0000313" key="6">
    <source>
        <dbReference type="Proteomes" id="UP001254257"/>
    </source>
</evidence>
<dbReference type="Pfam" id="PF01565">
    <property type="entry name" value="FAD_binding_4"/>
    <property type="match status" value="1"/>
</dbReference>
<keyword evidence="3" id="KW-0274">FAD</keyword>
<dbReference type="InterPro" id="IPR016164">
    <property type="entry name" value="FAD-linked_Oxase-like_C"/>
</dbReference>
<dbReference type="InterPro" id="IPR036318">
    <property type="entry name" value="FAD-bd_PCMH-like_sf"/>
</dbReference>
<dbReference type="Gene3D" id="3.30.70.2740">
    <property type="match status" value="1"/>
</dbReference>
<dbReference type="SUPFAM" id="SSF56176">
    <property type="entry name" value="FAD-binding/transporter-associated domain-like"/>
    <property type="match status" value="1"/>
</dbReference>
<dbReference type="InterPro" id="IPR004113">
    <property type="entry name" value="FAD-bd_oxidored_4_C"/>
</dbReference>
<accession>A0ABU3SDL3</accession>
<dbReference type="InterPro" id="IPR016169">
    <property type="entry name" value="FAD-bd_PCMH_sub2"/>
</dbReference>
<dbReference type="Pfam" id="PF02913">
    <property type="entry name" value="FAD-oxidase_C"/>
    <property type="match status" value="1"/>
</dbReference>
<dbReference type="Proteomes" id="UP001254257">
    <property type="component" value="Unassembled WGS sequence"/>
</dbReference>
<dbReference type="PROSITE" id="PS51387">
    <property type="entry name" value="FAD_PCMH"/>
    <property type="match status" value="1"/>
</dbReference>
<dbReference type="InterPro" id="IPR051264">
    <property type="entry name" value="FAD-oxidored/transferase_4"/>
</dbReference>
<feature type="domain" description="FAD-binding PCMH-type" evidence="4">
    <location>
        <begin position="47"/>
        <end position="228"/>
    </location>
</feature>
<protein>
    <submittedName>
        <fullName evidence="5">FAD-binding oxidoreductase</fullName>
    </submittedName>
</protein>
<evidence type="ECO:0000256" key="2">
    <source>
        <dbReference type="ARBA" id="ARBA00022630"/>
    </source>
</evidence>
<keyword evidence="6" id="KW-1185">Reference proteome</keyword>
<evidence type="ECO:0000256" key="1">
    <source>
        <dbReference type="ARBA" id="ARBA00008000"/>
    </source>
</evidence>
<keyword evidence="2" id="KW-0285">Flavoprotein</keyword>
<proteinExistence type="inferred from homology"/>
<comment type="caution">
    <text evidence="5">The sequence shown here is derived from an EMBL/GenBank/DDBJ whole genome shotgun (WGS) entry which is preliminary data.</text>
</comment>
<organism evidence="5 6">
    <name type="scientific">Bosea rubneri</name>
    <dbReference type="NCBI Taxonomy" id="3075434"/>
    <lineage>
        <taxon>Bacteria</taxon>
        <taxon>Pseudomonadati</taxon>
        <taxon>Pseudomonadota</taxon>
        <taxon>Alphaproteobacteria</taxon>
        <taxon>Hyphomicrobiales</taxon>
        <taxon>Boseaceae</taxon>
        <taxon>Bosea</taxon>
    </lineage>
</organism>
<dbReference type="Gene3D" id="3.30.70.2190">
    <property type="match status" value="1"/>
</dbReference>
<evidence type="ECO:0000259" key="4">
    <source>
        <dbReference type="PROSITE" id="PS51387"/>
    </source>
</evidence>
<gene>
    <name evidence="5" type="ORF">RKE40_23510</name>
</gene>
<reference evidence="5 6" key="1">
    <citation type="submission" date="2023-09" db="EMBL/GenBank/DDBJ databases">
        <title>Whole genome shotgun sequencing (WGS) of Bosea sp. ZW T0_25, isolated from stored onions (Allium cepa).</title>
        <authorList>
            <person name="Stoll D.A."/>
            <person name="Huch M."/>
        </authorList>
    </citation>
    <scope>NUCLEOTIDE SEQUENCE [LARGE SCALE GENOMIC DNA]</scope>
    <source>
        <strain evidence="5 6">ZW T0_25</strain>
    </source>
</reference>
<dbReference type="EMBL" id="JAWDID010000051">
    <property type="protein sequence ID" value="MDU0342875.1"/>
    <property type="molecule type" value="Genomic_DNA"/>
</dbReference>
<name>A0ABU3SDL3_9HYPH</name>
<dbReference type="Gene3D" id="1.10.45.10">
    <property type="entry name" value="Vanillyl-alcohol Oxidase, Chain A, domain 4"/>
    <property type="match status" value="1"/>
</dbReference>
<dbReference type="PANTHER" id="PTHR43716">
    <property type="entry name" value="D-2-HYDROXYGLUTARATE DEHYDROGENASE, MITOCHONDRIAL"/>
    <property type="match status" value="1"/>
</dbReference>
<dbReference type="Gene3D" id="3.30.465.10">
    <property type="match status" value="1"/>
</dbReference>
<evidence type="ECO:0000313" key="5">
    <source>
        <dbReference type="EMBL" id="MDU0342875.1"/>
    </source>
</evidence>
<dbReference type="SUPFAM" id="SSF55103">
    <property type="entry name" value="FAD-linked oxidases, C-terminal domain"/>
    <property type="match status" value="1"/>
</dbReference>
<dbReference type="RefSeq" id="WP_316020628.1">
    <property type="nucleotide sequence ID" value="NZ_JAWDID010000051.1"/>
</dbReference>
<evidence type="ECO:0000256" key="3">
    <source>
        <dbReference type="ARBA" id="ARBA00022827"/>
    </source>
</evidence>
<dbReference type="InterPro" id="IPR016166">
    <property type="entry name" value="FAD-bd_PCMH"/>
</dbReference>
<dbReference type="PANTHER" id="PTHR43716:SF2">
    <property type="entry name" value="BLL6224 PROTEIN"/>
    <property type="match status" value="1"/>
</dbReference>
<comment type="similarity">
    <text evidence="1">Belongs to the FAD-binding oxidoreductase/transferase type 4 family.</text>
</comment>
<dbReference type="InterPro" id="IPR006094">
    <property type="entry name" value="Oxid_FAD_bind_N"/>
</dbReference>
<sequence>MSQNPSHRHAPEGDLVLTAFEGVVGAANLLATVGDMARYLVDARGRYRGAALCVVRPANTAEVAATVAICARAGIAIVPQGGNTGMCGGATPGAQGRSVVISLERMRSIREVDPANSTITVDAGCPLAAVQEAASEIGKLFPLSLGSEGTCQIGGNIATNAGGTAVLRYGPMRDLVMGIEAVLPDGRIWNGLRGLRKDNTGYDLKHLFIGSEGTLGIVTGAVLKLFSQPAASAVALVALPDVGAALALLERIRCEFGERVTTFEVMSDSEYQLVLALRTELRSPLAGQAPWYAFIELTDAIEALDLRTALAETLGEVMEAGGINDATLAESGAQAENIWHIRHSVTEANLKAGAAVSHDTSVPVSRVPEFVAGVEDGIRTRFPDAKSYFVGHIGDGNIHAIAIFPREKFLDPQRFSEVAGEVNALVDEVTVSLGGSVSAEHGIGRSNRARLQRHKDPIELEFMRQIKRVFDPAGLMNPGILL</sequence>
<dbReference type="InterPro" id="IPR016171">
    <property type="entry name" value="Vanillyl_alc_oxidase_C-sub2"/>
</dbReference>